<keyword evidence="3" id="KW-0238">DNA-binding</keyword>
<accession>A0A261V6F8</accession>
<dbReference type="InterPro" id="IPR036388">
    <property type="entry name" value="WH-like_DNA-bd_sf"/>
</dbReference>
<evidence type="ECO:0000259" key="5">
    <source>
        <dbReference type="PROSITE" id="PS50931"/>
    </source>
</evidence>
<dbReference type="GO" id="GO:0003700">
    <property type="term" value="F:DNA-binding transcription factor activity"/>
    <property type="evidence" value="ECO:0007669"/>
    <property type="project" value="InterPro"/>
</dbReference>
<organism evidence="6 7">
    <name type="scientific">Bordetella genomosp. 2</name>
    <dbReference type="NCBI Taxonomy" id="1983456"/>
    <lineage>
        <taxon>Bacteria</taxon>
        <taxon>Pseudomonadati</taxon>
        <taxon>Pseudomonadota</taxon>
        <taxon>Betaproteobacteria</taxon>
        <taxon>Burkholderiales</taxon>
        <taxon>Alcaligenaceae</taxon>
        <taxon>Bordetella</taxon>
    </lineage>
</organism>
<reference evidence="7" key="1">
    <citation type="submission" date="2017-05" db="EMBL/GenBank/DDBJ databases">
        <title>Complete and WGS of Bordetella genogroups.</title>
        <authorList>
            <person name="Spilker T."/>
            <person name="Lipuma J."/>
        </authorList>
    </citation>
    <scope>NUCLEOTIDE SEQUENCE [LARGE SCALE GENOMIC DNA]</scope>
    <source>
        <strain evidence="7">AU8256</strain>
    </source>
</reference>
<dbReference type="Gene3D" id="1.10.10.10">
    <property type="entry name" value="Winged helix-like DNA-binding domain superfamily/Winged helix DNA-binding domain"/>
    <property type="match status" value="1"/>
</dbReference>
<keyword evidence="7" id="KW-1185">Reference proteome</keyword>
<protein>
    <submittedName>
        <fullName evidence="6">LysR family transcriptional regulator</fullName>
    </submittedName>
</protein>
<name>A0A261V6F8_9BORD</name>
<gene>
    <name evidence="6" type="ORF">CAL24_23145</name>
</gene>
<dbReference type="Gene3D" id="3.40.190.10">
    <property type="entry name" value="Periplasmic binding protein-like II"/>
    <property type="match status" value="2"/>
</dbReference>
<evidence type="ECO:0000256" key="1">
    <source>
        <dbReference type="ARBA" id="ARBA00009437"/>
    </source>
</evidence>
<dbReference type="Pfam" id="PF00126">
    <property type="entry name" value="HTH_1"/>
    <property type="match status" value="1"/>
</dbReference>
<feature type="domain" description="HTH lysR-type" evidence="5">
    <location>
        <begin position="1"/>
        <end position="58"/>
    </location>
</feature>
<dbReference type="FunFam" id="1.10.10.10:FF:000001">
    <property type="entry name" value="LysR family transcriptional regulator"/>
    <property type="match status" value="1"/>
</dbReference>
<keyword evidence="2" id="KW-0805">Transcription regulation</keyword>
<dbReference type="GO" id="GO:0032993">
    <property type="term" value="C:protein-DNA complex"/>
    <property type="evidence" value="ECO:0007669"/>
    <property type="project" value="TreeGrafter"/>
</dbReference>
<keyword evidence="4" id="KW-0804">Transcription</keyword>
<proteinExistence type="inferred from homology"/>
<dbReference type="PROSITE" id="PS50931">
    <property type="entry name" value="HTH_LYSR"/>
    <property type="match status" value="1"/>
</dbReference>
<dbReference type="GO" id="GO:0003677">
    <property type="term" value="F:DNA binding"/>
    <property type="evidence" value="ECO:0007669"/>
    <property type="project" value="UniProtKB-KW"/>
</dbReference>
<comment type="caution">
    <text evidence="6">The sequence shown here is derived from an EMBL/GenBank/DDBJ whole genome shotgun (WGS) entry which is preliminary data.</text>
</comment>
<dbReference type="SUPFAM" id="SSF53850">
    <property type="entry name" value="Periplasmic binding protein-like II"/>
    <property type="match status" value="1"/>
</dbReference>
<dbReference type="EMBL" id="NEVT01000009">
    <property type="protein sequence ID" value="OZI69709.1"/>
    <property type="molecule type" value="Genomic_DNA"/>
</dbReference>
<sequence>MDIRTLACFIAVADTLNFRRAALQLHLTQPALSARIQNLEDEIGAMLLERDRRHVALTAAGAALLPHARAACAQAAAGKEQARRAARGETGMLRIGFTLLALYGLIPPCVREFRARYPGVQVELAEMNSPSLESALAAGAVDIAVLHPPLYTPGLATAELAGEQLVLALPAGHHLARRKTVAVRDLAGEPFLIAPRNVGPSIYDRVIAMFQDAGLSPRIVQEATPMTSLVALVAAGIGMGLVTAGMARVPRPDVAYRPLRPAAPVLPFALGWRGELAPAAQRFAETVRNWTGH</sequence>
<evidence type="ECO:0000313" key="7">
    <source>
        <dbReference type="Proteomes" id="UP000215633"/>
    </source>
</evidence>
<dbReference type="SUPFAM" id="SSF46785">
    <property type="entry name" value="Winged helix' DNA-binding domain"/>
    <property type="match status" value="1"/>
</dbReference>
<dbReference type="InterPro" id="IPR005119">
    <property type="entry name" value="LysR_subst-bd"/>
</dbReference>
<dbReference type="AlphaFoldDB" id="A0A261V6F8"/>
<dbReference type="InterPro" id="IPR000847">
    <property type="entry name" value="LysR_HTH_N"/>
</dbReference>
<dbReference type="CDD" id="cd08414">
    <property type="entry name" value="PBP2_LTTR_aromatics_like"/>
    <property type="match status" value="1"/>
</dbReference>
<comment type="similarity">
    <text evidence="1">Belongs to the LysR transcriptional regulatory family.</text>
</comment>
<evidence type="ECO:0000256" key="4">
    <source>
        <dbReference type="ARBA" id="ARBA00023163"/>
    </source>
</evidence>
<dbReference type="PANTHER" id="PTHR30346:SF0">
    <property type="entry name" value="HCA OPERON TRANSCRIPTIONAL ACTIVATOR HCAR"/>
    <property type="match status" value="1"/>
</dbReference>
<evidence type="ECO:0000313" key="6">
    <source>
        <dbReference type="EMBL" id="OZI69709.1"/>
    </source>
</evidence>
<dbReference type="Proteomes" id="UP000215633">
    <property type="component" value="Unassembled WGS sequence"/>
</dbReference>
<dbReference type="InterPro" id="IPR036390">
    <property type="entry name" value="WH_DNA-bd_sf"/>
</dbReference>
<dbReference type="RefSeq" id="WP_094808048.1">
    <property type="nucleotide sequence ID" value="NZ_NEVT01000009.1"/>
</dbReference>
<evidence type="ECO:0000256" key="2">
    <source>
        <dbReference type="ARBA" id="ARBA00023015"/>
    </source>
</evidence>
<dbReference type="PRINTS" id="PR00039">
    <property type="entry name" value="HTHLYSR"/>
</dbReference>
<evidence type="ECO:0000256" key="3">
    <source>
        <dbReference type="ARBA" id="ARBA00023125"/>
    </source>
</evidence>
<dbReference type="Pfam" id="PF03466">
    <property type="entry name" value="LysR_substrate"/>
    <property type="match status" value="1"/>
</dbReference>
<dbReference type="PANTHER" id="PTHR30346">
    <property type="entry name" value="TRANSCRIPTIONAL DUAL REGULATOR HCAR-RELATED"/>
    <property type="match status" value="1"/>
</dbReference>